<feature type="region of interest" description="Disordered" evidence="1">
    <location>
        <begin position="1"/>
        <end position="57"/>
    </location>
</feature>
<reference evidence="2" key="2">
    <citation type="journal article" date="2020" name="Nat. Commun.">
        <title>Large-scale genome sequencing of mycorrhizal fungi provides insights into the early evolution of symbiotic traits.</title>
        <authorList>
            <person name="Miyauchi S."/>
            <person name="Kiss E."/>
            <person name="Kuo A."/>
            <person name="Drula E."/>
            <person name="Kohler A."/>
            <person name="Sanchez-Garcia M."/>
            <person name="Morin E."/>
            <person name="Andreopoulos B."/>
            <person name="Barry K.W."/>
            <person name="Bonito G."/>
            <person name="Buee M."/>
            <person name="Carver A."/>
            <person name="Chen C."/>
            <person name="Cichocki N."/>
            <person name="Clum A."/>
            <person name="Culley D."/>
            <person name="Crous P.W."/>
            <person name="Fauchery L."/>
            <person name="Girlanda M."/>
            <person name="Hayes R.D."/>
            <person name="Keri Z."/>
            <person name="LaButti K."/>
            <person name="Lipzen A."/>
            <person name="Lombard V."/>
            <person name="Magnuson J."/>
            <person name="Maillard F."/>
            <person name="Murat C."/>
            <person name="Nolan M."/>
            <person name="Ohm R.A."/>
            <person name="Pangilinan J."/>
            <person name="Pereira M.F."/>
            <person name="Perotto S."/>
            <person name="Peter M."/>
            <person name="Pfister S."/>
            <person name="Riley R."/>
            <person name="Sitrit Y."/>
            <person name="Stielow J.B."/>
            <person name="Szollosi G."/>
            <person name="Zifcakova L."/>
            <person name="Stursova M."/>
            <person name="Spatafora J.W."/>
            <person name="Tedersoo L."/>
            <person name="Vaario L.M."/>
            <person name="Yamada A."/>
            <person name="Yan M."/>
            <person name="Wang P."/>
            <person name="Xu J."/>
            <person name="Bruns T."/>
            <person name="Baldrian P."/>
            <person name="Vilgalys R."/>
            <person name="Dunand C."/>
            <person name="Henrissat B."/>
            <person name="Grigoriev I.V."/>
            <person name="Hibbett D."/>
            <person name="Nagy L.G."/>
            <person name="Martin F.M."/>
        </authorList>
    </citation>
    <scope>NUCLEOTIDE SEQUENCE</scope>
    <source>
        <strain evidence="2">BED1</strain>
    </source>
</reference>
<evidence type="ECO:0000256" key="1">
    <source>
        <dbReference type="SAM" id="MobiDB-lite"/>
    </source>
</evidence>
<evidence type="ECO:0000313" key="3">
    <source>
        <dbReference type="Proteomes" id="UP001194468"/>
    </source>
</evidence>
<sequence length="237" mass="25479">MDSPHLPSESSLTDLETGSESGVLQPLSRNHTVSSIVPETPQANSFSSALPPPDSLRESRLKITQIEQLRRIAPSTIPHVGTPSAVGAIRKSSSSLQIATPAVSRGLSSLSRSSIRKGISVEPYMGNDVSLTMDKEFDEEEAQLGLELARARHIVCRLERELAEACCAESIALVGLYKHRAEGARTRHDHAEYDLGLARDLVTRKGSSSWNISVIGKPSAKRPRLASPGSLLGSPEV</sequence>
<organism evidence="2 3">
    <name type="scientific">Boletus edulis BED1</name>
    <dbReference type="NCBI Taxonomy" id="1328754"/>
    <lineage>
        <taxon>Eukaryota</taxon>
        <taxon>Fungi</taxon>
        <taxon>Dikarya</taxon>
        <taxon>Basidiomycota</taxon>
        <taxon>Agaricomycotina</taxon>
        <taxon>Agaricomycetes</taxon>
        <taxon>Agaricomycetidae</taxon>
        <taxon>Boletales</taxon>
        <taxon>Boletineae</taxon>
        <taxon>Boletaceae</taxon>
        <taxon>Boletoideae</taxon>
        <taxon>Boletus</taxon>
    </lineage>
</organism>
<dbReference type="AlphaFoldDB" id="A0AAD4BDK2"/>
<comment type="caution">
    <text evidence="2">The sequence shown here is derived from an EMBL/GenBank/DDBJ whole genome shotgun (WGS) entry which is preliminary data.</text>
</comment>
<proteinExistence type="predicted"/>
<dbReference type="EMBL" id="WHUW01000158">
    <property type="protein sequence ID" value="KAF8420322.1"/>
    <property type="molecule type" value="Genomic_DNA"/>
</dbReference>
<gene>
    <name evidence="2" type="ORF">L210DRAFT_3654890</name>
</gene>
<feature type="compositionally biased region" description="Polar residues" evidence="1">
    <location>
        <begin position="8"/>
        <end position="48"/>
    </location>
</feature>
<accession>A0AAD4BDK2</accession>
<keyword evidence="3" id="KW-1185">Reference proteome</keyword>
<name>A0AAD4BDK2_BOLED</name>
<protein>
    <submittedName>
        <fullName evidence="2">Uncharacterized protein</fullName>
    </submittedName>
</protein>
<evidence type="ECO:0000313" key="2">
    <source>
        <dbReference type="EMBL" id="KAF8420322.1"/>
    </source>
</evidence>
<dbReference type="Proteomes" id="UP001194468">
    <property type="component" value="Unassembled WGS sequence"/>
</dbReference>
<reference evidence="2" key="1">
    <citation type="submission" date="2019-10" db="EMBL/GenBank/DDBJ databases">
        <authorList>
            <consortium name="DOE Joint Genome Institute"/>
            <person name="Kuo A."/>
            <person name="Miyauchi S."/>
            <person name="Kiss E."/>
            <person name="Drula E."/>
            <person name="Kohler A."/>
            <person name="Sanchez-Garcia M."/>
            <person name="Andreopoulos B."/>
            <person name="Barry K.W."/>
            <person name="Bonito G."/>
            <person name="Buee M."/>
            <person name="Carver A."/>
            <person name="Chen C."/>
            <person name="Cichocki N."/>
            <person name="Clum A."/>
            <person name="Culley D."/>
            <person name="Crous P.W."/>
            <person name="Fauchery L."/>
            <person name="Girlanda M."/>
            <person name="Hayes R."/>
            <person name="Keri Z."/>
            <person name="LaButti K."/>
            <person name="Lipzen A."/>
            <person name="Lombard V."/>
            <person name="Magnuson J."/>
            <person name="Maillard F."/>
            <person name="Morin E."/>
            <person name="Murat C."/>
            <person name="Nolan M."/>
            <person name="Ohm R."/>
            <person name="Pangilinan J."/>
            <person name="Pereira M."/>
            <person name="Perotto S."/>
            <person name="Peter M."/>
            <person name="Riley R."/>
            <person name="Sitrit Y."/>
            <person name="Stielow B."/>
            <person name="Szollosi G."/>
            <person name="Zifcakova L."/>
            <person name="Stursova M."/>
            <person name="Spatafora J.W."/>
            <person name="Tedersoo L."/>
            <person name="Vaario L.-M."/>
            <person name="Yamada A."/>
            <person name="Yan M."/>
            <person name="Wang P."/>
            <person name="Xu J."/>
            <person name="Bruns T."/>
            <person name="Baldrian P."/>
            <person name="Vilgalys R."/>
            <person name="Henrissat B."/>
            <person name="Grigoriev I.V."/>
            <person name="Hibbett D."/>
            <person name="Nagy L.G."/>
            <person name="Martin F.M."/>
        </authorList>
    </citation>
    <scope>NUCLEOTIDE SEQUENCE</scope>
    <source>
        <strain evidence="2">BED1</strain>
    </source>
</reference>
<feature type="region of interest" description="Disordered" evidence="1">
    <location>
        <begin position="218"/>
        <end position="237"/>
    </location>
</feature>